<proteinExistence type="predicted"/>
<dbReference type="Gene3D" id="1.10.30.50">
    <property type="match status" value="1"/>
</dbReference>
<gene>
    <name evidence="1" type="ORF">IQ276_20480</name>
</gene>
<accession>A0A8J6ZNR8</accession>
<dbReference type="CDD" id="cd00085">
    <property type="entry name" value="HNHc"/>
    <property type="match status" value="1"/>
</dbReference>
<dbReference type="Proteomes" id="UP000622533">
    <property type="component" value="Unassembled WGS sequence"/>
</dbReference>
<dbReference type="InterPro" id="IPR003615">
    <property type="entry name" value="HNH_nuc"/>
</dbReference>
<dbReference type="AlphaFoldDB" id="A0A8J6ZNR8"/>
<evidence type="ECO:0000313" key="2">
    <source>
        <dbReference type="Proteomes" id="UP000622533"/>
    </source>
</evidence>
<comment type="caution">
    <text evidence="1">The sequence shown here is derived from an EMBL/GenBank/DDBJ whole genome shotgun (WGS) entry which is preliminary data.</text>
</comment>
<evidence type="ECO:0008006" key="3">
    <source>
        <dbReference type="Google" id="ProtNLM"/>
    </source>
</evidence>
<dbReference type="EMBL" id="JADEXS010000303">
    <property type="protein sequence ID" value="MBE9024714.1"/>
    <property type="molecule type" value="Genomic_DNA"/>
</dbReference>
<reference evidence="1" key="1">
    <citation type="submission" date="2020-10" db="EMBL/GenBank/DDBJ databases">
        <authorList>
            <person name="Castelo-Branco R."/>
            <person name="Eusebio N."/>
            <person name="Adriana R."/>
            <person name="Vieira A."/>
            <person name="Brugerolle De Fraissinette N."/>
            <person name="Rezende De Castro R."/>
            <person name="Schneider M.P."/>
            <person name="Vasconcelos V."/>
            <person name="Leao P.N."/>
        </authorList>
    </citation>
    <scope>NUCLEOTIDE SEQUENCE</scope>
    <source>
        <strain evidence="1">LEGE 12446</strain>
    </source>
</reference>
<protein>
    <recommendedName>
        <fullName evidence="3">HNH endonuclease</fullName>
    </recommendedName>
</protein>
<sequence>MAKRSKSGRCVHCLQNVEYLTRDHIFPFAWYPDNTPENLQRWTIPSCKKCNEQYGRLEEDLLLRLGLCIDPEDAKSSGITDKVLRSIDPHYANDRREKRIRERKREKIKQEIVKWEAIPPRGLHPNFQVQSNVYYPEYASIPISADKLERLCHKIVRGITYFVDQTFIENNFEIQFLTVDDKAAQPILKKYQQHLNTYDRPGIKVVRAMTSENPDAGFYAIEIWGRLKMYAVVTPKKLS</sequence>
<dbReference type="RefSeq" id="WP_193919291.1">
    <property type="nucleotide sequence ID" value="NZ_JADEXS020000001.1"/>
</dbReference>
<organism evidence="1 2">
    <name type="scientific">Desmonostoc muscorum LEGE 12446</name>
    <dbReference type="NCBI Taxonomy" id="1828758"/>
    <lineage>
        <taxon>Bacteria</taxon>
        <taxon>Bacillati</taxon>
        <taxon>Cyanobacteriota</taxon>
        <taxon>Cyanophyceae</taxon>
        <taxon>Nostocales</taxon>
        <taxon>Nostocaceae</taxon>
        <taxon>Desmonostoc</taxon>
    </lineage>
</organism>
<evidence type="ECO:0000313" key="1">
    <source>
        <dbReference type="EMBL" id="MBE9024714.1"/>
    </source>
</evidence>
<keyword evidence="2" id="KW-1185">Reference proteome</keyword>
<name>A0A8J6ZNR8_DESMC</name>